<protein>
    <submittedName>
        <fullName evidence="2">ABC-2 family transporter protein</fullName>
    </submittedName>
</protein>
<name>A0AAC9HPM2_9PSEU</name>
<evidence type="ECO:0000256" key="1">
    <source>
        <dbReference type="SAM" id="Phobius"/>
    </source>
</evidence>
<feature type="transmembrane region" description="Helical" evidence="1">
    <location>
        <begin position="183"/>
        <end position="203"/>
    </location>
</feature>
<dbReference type="KEGG" id="ahm:TL08_07100"/>
<reference evidence="3" key="1">
    <citation type="submission" date="2016-03" db="EMBL/GenBank/DDBJ databases">
        <title>Complete genome sequence of the type strain Actinoalloteichus hymeniacidonis DSM 45092.</title>
        <authorList>
            <person name="Schaffert L."/>
            <person name="Albersmeier A."/>
            <person name="Winkler A."/>
            <person name="Kalinowski J."/>
            <person name="Zotchev S."/>
            <person name="Ruckert C."/>
        </authorList>
    </citation>
    <scope>NUCLEOTIDE SEQUENCE [LARGE SCALE GENOMIC DNA]</scope>
    <source>
        <strain evidence="3">HPA177(T) (DSM 45092(T))</strain>
    </source>
</reference>
<dbReference type="Proteomes" id="UP000095210">
    <property type="component" value="Chromosome"/>
</dbReference>
<keyword evidence="1" id="KW-0472">Membrane</keyword>
<dbReference type="EMBL" id="CP014859">
    <property type="protein sequence ID" value="AOS62240.1"/>
    <property type="molecule type" value="Genomic_DNA"/>
</dbReference>
<feature type="transmembrane region" description="Helical" evidence="1">
    <location>
        <begin position="234"/>
        <end position="256"/>
    </location>
</feature>
<feature type="transmembrane region" description="Helical" evidence="1">
    <location>
        <begin position="12"/>
        <end position="34"/>
    </location>
</feature>
<feature type="transmembrane region" description="Helical" evidence="1">
    <location>
        <begin position="156"/>
        <end position="176"/>
    </location>
</feature>
<keyword evidence="1" id="KW-0812">Transmembrane</keyword>
<evidence type="ECO:0000313" key="3">
    <source>
        <dbReference type="Proteomes" id="UP000095210"/>
    </source>
</evidence>
<keyword evidence="1" id="KW-1133">Transmembrane helix</keyword>
<proteinExistence type="predicted"/>
<sequence>MNALRAELRKLLSLPATYLGTVIGFVATVFLAAIDAHHHRAALDSGRIPPAGDVPAMAVGFDLVAIGSIAAITIGVVVISSEYLGGDDESGGGRQILTTLVGAPRRVPLLAAKALAVALVTGLLAFGTILAVVAASQALLGGHGLAFLEAVGRLGWRVPGAVAFWMLTGLMVFAVTVITRSGVVPLIVFIINTAGVSLTYIAARNTSWGRFLPDVAGTQMFVFDYAAPDMLDPIPGGLVMLGWTAVLLAIAAIVFVRRDA</sequence>
<feature type="transmembrane region" description="Helical" evidence="1">
    <location>
        <begin position="54"/>
        <end position="79"/>
    </location>
</feature>
<feature type="transmembrane region" description="Helical" evidence="1">
    <location>
        <begin position="114"/>
        <end position="136"/>
    </location>
</feature>
<gene>
    <name evidence="2" type="ORF">TL08_07100</name>
</gene>
<keyword evidence="3" id="KW-1185">Reference proteome</keyword>
<accession>A0AAC9HPM2</accession>
<dbReference type="RefSeq" id="WP_069847539.1">
    <property type="nucleotide sequence ID" value="NZ_CP014859.1"/>
</dbReference>
<dbReference type="AlphaFoldDB" id="A0AAC9HPM2"/>
<evidence type="ECO:0000313" key="2">
    <source>
        <dbReference type="EMBL" id="AOS62240.1"/>
    </source>
</evidence>
<organism evidence="2 3">
    <name type="scientific">Actinoalloteichus hymeniacidonis</name>
    <dbReference type="NCBI Taxonomy" id="340345"/>
    <lineage>
        <taxon>Bacteria</taxon>
        <taxon>Bacillati</taxon>
        <taxon>Actinomycetota</taxon>
        <taxon>Actinomycetes</taxon>
        <taxon>Pseudonocardiales</taxon>
        <taxon>Pseudonocardiaceae</taxon>
        <taxon>Actinoalloteichus</taxon>
    </lineage>
</organism>